<feature type="non-terminal residue" evidence="2">
    <location>
        <position position="1"/>
    </location>
</feature>
<dbReference type="AlphaFoldDB" id="A0A2J4XWV3"/>
<dbReference type="Pfam" id="PF00210">
    <property type="entry name" value="Ferritin"/>
    <property type="match status" value="1"/>
</dbReference>
<organism evidence="2 3">
    <name type="scientific">Klebsiella michiganensis</name>
    <dbReference type="NCBI Taxonomy" id="1134687"/>
    <lineage>
        <taxon>Bacteria</taxon>
        <taxon>Pseudomonadati</taxon>
        <taxon>Pseudomonadota</taxon>
        <taxon>Gammaproteobacteria</taxon>
        <taxon>Enterobacterales</taxon>
        <taxon>Enterobacteriaceae</taxon>
        <taxon>Klebsiella/Raoultella group</taxon>
        <taxon>Klebsiella</taxon>
    </lineage>
</organism>
<dbReference type="SUPFAM" id="SSF47240">
    <property type="entry name" value="Ferritin-like"/>
    <property type="match status" value="1"/>
</dbReference>
<dbReference type="EMBL" id="PIET01002413">
    <property type="protein sequence ID" value="PLM43019.1"/>
    <property type="molecule type" value="Genomic_DNA"/>
</dbReference>
<sequence length="79" mass="9226">FRVTYEHEQLITQKINELAHAAMTSQDYPTFNFLQWYVAEQHEEEKLFKSVIDKLTLAGKSGEGLYFIDKELATLDTQN</sequence>
<dbReference type="PROSITE" id="PS50905">
    <property type="entry name" value="FERRITIN_LIKE"/>
    <property type="match status" value="1"/>
</dbReference>
<protein>
    <submittedName>
        <fullName evidence="2">Ferritin</fullName>
    </submittedName>
</protein>
<evidence type="ECO:0000313" key="2">
    <source>
        <dbReference type="EMBL" id="PLM43019.1"/>
    </source>
</evidence>
<comment type="caution">
    <text evidence="2">The sequence shown here is derived from an EMBL/GenBank/DDBJ whole genome shotgun (WGS) entry which is preliminary data.</text>
</comment>
<dbReference type="InterPro" id="IPR009078">
    <property type="entry name" value="Ferritin-like_SF"/>
</dbReference>
<gene>
    <name evidence="2" type="ORF">CWM85_39410</name>
</gene>
<evidence type="ECO:0000259" key="1">
    <source>
        <dbReference type="PROSITE" id="PS50905"/>
    </source>
</evidence>
<reference evidence="2 3" key="1">
    <citation type="submission" date="2017-11" db="EMBL/GenBank/DDBJ databases">
        <authorList>
            <person name="Han C.G."/>
        </authorList>
    </citation>
    <scope>NUCLEOTIDE SEQUENCE [LARGE SCALE GENOMIC DNA]</scope>
    <source>
        <strain evidence="2 3">A2</strain>
    </source>
</reference>
<dbReference type="InterPro" id="IPR008331">
    <property type="entry name" value="Ferritin_DPS_dom"/>
</dbReference>
<evidence type="ECO:0000313" key="3">
    <source>
        <dbReference type="Proteomes" id="UP000234661"/>
    </source>
</evidence>
<dbReference type="InterPro" id="IPR009040">
    <property type="entry name" value="Ferritin-like_diiron"/>
</dbReference>
<dbReference type="InterPro" id="IPR012347">
    <property type="entry name" value="Ferritin-like"/>
</dbReference>
<accession>A0A2J4XWV3</accession>
<dbReference type="Gene3D" id="1.20.1260.10">
    <property type="match status" value="1"/>
</dbReference>
<dbReference type="Proteomes" id="UP000234661">
    <property type="component" value="Unassembled WGS sequence"/>
</dbReference>
<reference evidence="2 3" key="2">
    <citation type="submission" date="2018-01" db="EMBL/GenBank/DDBJ databases">
        <title>Genomic study of Klebsiella pneumoniae.</title>
        <authorList>
            <person name="Yang Y."/>
            <person name="Bicalho R."/>
        </authorList>
    </citation>
    <scope>NUCLEOTIDE SEQUENCE [LARGE SCALE GENOMIC DNA]</scope>
    <source>
        <strain evidence="2 3">A2</strain>
    </source>
</reference>
<feature type="domain" description="Ferritin-like diiron" evidence="1">
    <location>
        <begin position="1"/>
        <end position="59"/>
    </location>
</feature>
<name>A0A2J4XWV3_9ENTR</name>
<proteinExistence type="predicted"/>
<dbReference type="GO" id="GO:0008199">
    <property type="term" value="F:ferric iron binding"/>
    <property type="evidence" value="ECO:0007669"/>
    <property type="project" value="InterPro"/>
</dbReference>